<sequence length="239" mass="25782">MERYRTHEGVIVGRRPLPGGDVLLRFVGPEGALDAVARKAQRPGGRSGRLMLFHHVRFQAYHKPDRELAILTQAELVGRLERLSEPGRYAAAAYLGELAYRLAAPEVAPALWPVFTSGLRGVARHDQPALPLVWAGWRMLAAGGLEPGLASRCGHPPTRLELEGALACAACAKSPALPLGEGGAELLTVLLRRPGREAMARLEAAAWRPLLAALLGYVAYQLEPLRSEAAVRQAFLNGT</sequence>
<dbReference type="InterPro" id="IPR012340">
    <property type="entry name" value="NA-bd_OB-fold"/>
</dbReference>
<dbReference type="SUPFAM" id="SSF50249">
    <property type="entry name" value="Nucleic acid-binding proteins"/>
    <property type="match status" value="1"/>
</dbReference>
<dbReference type="Gene3D" id="1.20.1440.120">
    <property type="entry name" value="Recombination protein O, C-terminal domain"/>
    <property type="match status" value="1"/>
</dbReference>
<evidence type="ECO:0000259" key="7">
    <source>
        <dbReference type="Pfam" id="PF11967"/>
    </source>
</evidence>
<name>A0A511RLK7_9DEIN</name>
<dbReference type="EMBL" id="BJXN01000006">
    <property type="protein sequence ID" value="GEM89686.1"/>
    <property type="molecule type" value="Genomic_DNA"/>
</dbReference>
<dbReference type="Gene3D" id="6.20.220.20">
    <property type="entry name" value="Recombination protein O, zinc-binding domain"/>
    <property type="match status" value="1"/>
</dbReference>
<dbReference type="GO" id="GO:0006310">
    <property type="term" value="P:DNA recombination"/>
    <property type="evidence" value="ECO:0007669"/>
    <property type="project" value="UniProtKB-KW"/>
</dbReference>
<dbReference type="InterPro" id="IPR037278">
    <property type="entry name" value="ARFGAP/RecO"/>
</dbReference>
<evidence type="ECO:0000256" key="2">
    <source>
        <dbReference type="ARBA" id="ARBA00021310"/>
    </source>
</evidence>
<keyword evidence="5" id="KW-0234">DNA repair</keyword>
<dbReference type="InterPro" id="IPR042242">
    <property type="entry name" value="RecO_C"/>
</dbReference>
<evidence type="ECO:0000256" key="3">
    <source>
        <dbReference type="ARBA" id="ARBA00022763"/>
    </source>
</evidence>
<proteinExistence type="inferred from homology"/>
<dbReference type="GO" id="GO:0043590">
    <property type="term" value="C:bacterial nucleoid"/>
    <property type="evidence" value="ECO:0007669"/>
    <property type="project" value="TreeGrafter"/>
</dbReference>
<evidence type="ECO:0000313" key="8">
    <source>
        <dbReference type="EMBL" id="GEM89686.1"/>
    </source>
</evidence>
<dbReference type="InterPro" id="IPR003717">
    <property type="entry name" value="RecO"/>
</dbReference>
<comment type="similarity">
    <text evidence="1">Belongs to the RecO family.</text>
</comment>
<evidence type="ECO:0000313" key="9">
    <source>
        <dbReference type="Proteomes" id="UP000321827"/>
    </source>
</evidence>
<evidence type="ECO:0000256" key="1">
    <source>
        <dbReference type="ARBA" id="ARBA00007452"/>
    </source>
</evidence>
<dbReference type="Proteomes" id="UP000321827">
    <property type="component" value="Unassembled WGS sequence"/>
</dbReference>
<organism evidence="8 9">
    <name type="scientific">Oceanithermus desulfurans NBRC 100063</name>
    <dbReference type="NCBI Taxonomy" id="1227550"/>
    <lineage>
        <taxon>Bacteria</taxon>
        <taxon>Thermotogati</taxon>
        <taxon>Deinococcota</taxon>
        <taxon>Deinococci</taxon>
        <taxon>Thermales</taxon>
        <taxon>Thermaceae</taxon>
        <taxon>Oceanithermus</taxon>
    </lineage>
</organism>
<dbReference type="SUPFAM" id="SSF57863">
    <property type="entry name" value="ArfGap/RecO-like zinc finger"/>
    <property type="match status" value="1"/>
</dbReference>
<dbReference type="InterPro" id="IPR022572">
    <property type="entry name" value="DNA_rep/recomb_RecO_N"/>
</dbReference>
<keyword evidence="3" id="KW-0227">DNA damage</keyword>
<dbReference type="OrthoDB" id="33270at2"/>
<dbReference type="GO" id="GO:0006302">
    <property type="term" value="P:double-strand break repair"/>
    <property type="evidence" value="ECO:0007669"/>
    <property type="project" value="TreeGrafter"/>
</dbReference>
<accession>A0A511RLK7</accession>
<comment type="caution">
    <text evidence="8">The sequence shown here is derived from an EMBL/GenBank/DDBJ whole genome shotgun (WGS) entry which is preliminary data.</text>
</comment>
<evidence type="ECO:0000256" key="6">
    <source>
        <dbReference type="ARBA" id="ARBA00033409"/>
    </source>
</evidence>
<dbReference type="AlphaFoldDB" id="A0A511RLK7"/>
<gene>
    <name evidence="8" type="ORF">ODE01S_11200</name>
</gene>
<feature type="domain" description="DNA replication/recombination mediator RecO N-terminal" evidence="7">
    <location>
        <begin position="6"/>
        <end position="77"/>
    </location>
</feature>
<dbReference type="Pfam" id="PF02565">
    <property type="entry name" value="RecO_C"/>
    <property type="match status" value="1"/>
</dbReference>
<reference evidence="8 9" key="1">
    <citation type="submission" date="2019-07" db="EMBL/GenBank/DDBJ databases">
        <title>Whole genome shotgun sequence of Oceanithermus desulfurans NBRC 100063.</title>
        <authorList>
            <person name="Hosoyama A."/>
            <person name="Uohara A."/>
            <person name="Ohji S."/>
            <person name="Ichikawa N."/>
        </authorList>
    </citation>
    <scope>NUCLEOTIDE SEQUENCE [LARGE SCALE GENOMIC DNA]</scope>
    <source>
        <strain evidence="8 9">NBRC 100063</strain>
    </source>
</reference>
<dbReference type="PANTHER" id="PTHR33991:SF1">
    <property type="entry name" value="DNA REPAIR PROTEIN RECO"/>
    <property type="match status" value="1"/>
</dbReference>
<dbReference type="RefSeq" id="WP_147146726.1">
    <property type="nucleotide sequence ID" value="NZ_BJXN01000006.1"/>
</dbReference>
<keyword evidence="4" id="KW-0233">DNA recombination</keyword>
<dbReference type="PANTHER" id="PTHR33991">
    <property type="entry name" value="DNA REPAIR PROTEIN RECO"/>
    <property type="match status" value="1"/>
</dbReference>
<dbReference type="Pfam" id="PF11967">
    <property type="entry name" value="RecO_N"/>
    <property type="match status" value="1"/>
</dbReference>
<protein>
    <recommendedName>
        <fullName evidence="2">DNA repair protein RecO</fullName>
    </recommendedName>
    <alternativeName>
        <fullName evidence="6">Recombination protein O</fullName>
    </alternativeName>
</protein>
<evidence type="ECO:0000256" key="5">
    <source>
        <dbReference type="ARBA" id="ARBA00023204"/>
    </source>
</evidence>
<evidence type="ECO:0000256" key="4">
    <source>
        <dbReference type="ARBA" id="ARBA00023172"/>
    </source>
</evidence>
<dbReference type="Gene3D" id="2.40.50.140">
    <property type="entry name" value="Nucleic acid-binding proteins"/>
    <property type="match status" value="1"/>
</dbReference>